<sequence>LTEKIEALQLEAQIVPLSDLRDTERAVSAALRHLIAPARSLPVELLRSIFSLAFRHLDAPHGRDFHISWQRKYHIQDAYRLSHVCSDWQAAALGTPEIWVASPLVVSPSGQSVDSYAEGLGSWFARSAQLPLSLSLQRSAEAPQMANEILAVASRCRSLRFPRTVSASFLLQLGNISRSSLEELEICDDVERDVRLGSISCFTEMPRLRKLTLDLQFPIPMPWDQLTDISVIHRDRHDDLYTILQECEQLVRVHISIQMPDNGFSILLYLIVLNHLRVLKLSSDVEERKWDVMSTLLDCILAPSLDELSLENPGKLDENSLTRFQLRSPDITKLSLAGPNIDISSHALKSALRHAPLLTHLSIEQCPMFTLEMLTRVLASPDSDSQFLVPRLNVLTLTDLMWHGPGVIDAVHSLIRARWWTNDEIAAGLKRTTVEPWSRVNIRDVSAYTGDRYRISREVLDRIDSLRQTGLDVDMEVAEWKKGDK</sequence>
<reference evidence="1 2" key="1">
    <citation type="journal article" date="2024" name="J Genomics">
        <title>Draft genome sequencing and assembly of Favolaschia claudopus CIRM-BRFM 2984 isolated from oak limbs.</title>
        <authorList>
            <person name="Navarro D."/>
            <person name="Drula E."/>
            <person name="Chaduli D."/>
            <person name="Cazenave R."/>
            <person name="Ahrendt S."/>
            <person name="Wang J."/>
            <person name="Lipzen A."/>
            <person name="Daum C."/>
            <person name="Barry K."/>
            <person name="Grigoriev I.V."/>
            <person name="Favel A."/>
            <person name="Rosso M.N."/>
            <person name="Martin F."/>
        </authorList>
    </citation>
    <scope>NUCLEOTIDE SEQUENCE [LARGE SCALE GENOMIC DNA]</scope>
    <source>
        <strain evidence="1 2">CIRM-BRFM 2984</strain>
    </source>
</reference>
<gene>
    <name evidence="1" type="ORF">R3P38DRAFT_3122699</name>
</gene>
<dbReference type="AlphaFoldDB" id="A0AAV9ZBZ0"/>
<dbReference type="Gene3D" id="3.80.10.10">
    <property type="entry name" value="Ribonuclease Inhibitor"/>
    <property type="match status" value="1"/>
</dbReference>
<comment type="caution">
    <text evidence="1">The sequence shown here is derived from an EMBL/GenBank/DDBJ whole genome shotgun (WGS) entry which is preliminary data.</text>
</comment>
<dbReference type="EMBL" id="JAWWNJ010000166">
    <property type="protein sequence ID" value="KAK6977654.1"/>
    <property type="molecule type" value="Genomic_DNA"/>
</dbReference>
<organism evidence="1 2">
    <name type="scientific">Favolaschia claudopus</name>
    <dbReference type="NCBI Taxonomy" id="2862362"/>
    <lineage>
        <taxon>Eukaryota</taxon>
        <taxon>Fungi</taxon>
        <taxon>Dikarya</taxon>
        <taxon>Basidiomycota</taxon>
        <taxon>Agaricomycotina</taxon>
        <taxon>Agaricomycetes</taxon>
        <taxon>Agaricomycetidae</taxon>
        <taxon>Agaricales</taxon>
        <taxon>Marasmiineae</taxon>
        <taxon>Mycenaceae</taxon>
        <taxon>Favolaschia</taxon>
    </lineage>
</organism>
<evidence type="ECO:0000313" key="2">
    <source>
        <dbReference type="Proteomes" id="UP001362999"/>
    </source>
</evidence>
<feature type="non-terminal residue" evidence="1">
    <location>
        <position position="1"/>
    </location>
</feature>
<dbReference type="Proteomes" id="UP001362999">
    <property type="component" value="Unassembled WGS sequence"/>
</dbReference>
<name>A0AAV9ZBZ0_9AGAR</name>
<dbReference type="InterPro" id="IPR032675">
    <property type="entry name" value="LRR_dom_sf"/>
</dbReference>
<keyword evidence="2" id="KW-1185">Reference proteome</keyword>
<accession>A0AAV9ZBZ0</accession>
<evidence type="ECO:0000313" key="1">
    <source>
        <dbReference type="EMBL" id="KAK6977654.1"/>
    </source>
</evidence>
<dbReference type="SUPFAM" id="SSF52047">
    <property type="entry name" value="RNI-like"/>
    <property type="match status" value="1"/>
</dbReference>
<protein>
    <submittedName>
        <fullName evidence="1">F-box domain-containing protein</fullName>
    </submittedName>
</protein>
<proteinExistence type="predicted"/>